<evidence type="ECO:0000313" key="1">
    <source>
        <dbReference type="EMBL" id="QUC66501.1"/>
    </source>
</evidence>
<name>A0AC61MVN9_9FIRM</name>
<protein>
    <submittedName>
        <fullName evidence="1">Uncharacterized protein</fullName>
    </submittedName>
</protein>
<evidence type="ECO:0000313" key="2">
    <source>
        <dbReference type="Proteomes" id="UP000682782"/>
    </source>
</evidence>
<proteinExistence type="predicted"/>
<dbReference type="Proteomes" id="UP000682782">
    <property type="component" value="Chromosome"/>
</dbReference>
<keyword evidence="2" id="KW-1185">Reference proteome</keyword>
<dbReference type="EMBL" id="CP068393">
    <property type="protein sequence ID" value="QUC66501.1"/>
    <property type="molecule type" value="Genomic_DNA"/>
</dbReference>
<gene>
    <name evidence="1" type="ORF">JYE49_11605</name>
</gene>
<accession>A0AC61MVN9</accession>
<organism evidence="1 2">
    <name type="scientific">Aristaeella hokkaidonensis</name>
    <dbReference type="NCBI Taxonomy" id="3046382"/>
    <lineage>
        <taxon>Bacteria</taxon>
        <taxon>Bacillati</taxon>
        <taxon>Bacillota</taxon>
        <taxon>Clostridia</taxon>
        <taxon>Eubacteriales</taxon>
        <taxon>Aristaeellaceae</taxon>
        <taxon>Aristaeella</taxon>
    </lineage>
</organism>
<sequence>MKKSELITGIILTLAGAAALAAAFLTETSFDGIFWGIAGAGLCLGIGKVISWFHWSSPAQADKLKELQENKEIAQHDELNRMMMDKAGRIGYIIGLLLIVCTMLILTVLYAAGVTEKHTFTILILAGLLVLQIIAGFAAFAHIRKKY</sequence>
<reference evidence="1" key="1">
    <citation type="submission" date="2021-01" db="EMBL/GenBank/DDBJ databases">
        <title>Complete genome sequence of Clostridiales bacterium R-7.</title>
        <authorList>
            <person name="Mahoney-Kurpe S.C."/>
            <person name="Palevich N."/>
            <person name="Koike S."/>
            <person name="Moon C.D."/>
            <person name="Attwood G.T."/>
        </authorList>
    </citation>
    <scope>NUCLEOTIDE SEQUENCE</scope>
    <source>
        <strain evidence="1">R-7</strain>
    </source>
</reference>